<evidence type="ECO:0000313" key="2">
    <source>
        <dbReference type="Proteomes" id="UP001055453"/>
    </source>
</evidence>
<dbReference type="Proteomes" id="UP001055453">
    <property type="component" value="Plasmid pANSO36A"/>
</dbReference>
<name>A0ABN6QEE0_NOSCO</name>
<dbReference type="RefSeq" id="WP_251960551.1">
    <property type="nucleotide sequence ID" value="NZ_AP025733.1"/>
</dbReference>
<reference evidence="1" key="1">
    <citation type="submission" date="2022-04" db="EMBL/GenBank/DDBJ databases">
        <title>Complete genome sequence of a cyanobacterium, Nostoc sp. SO-36, isolated in Antarctica.</title>
        <authorList>
            <person name="Kanesaki Y."/>
            <person name="Effendi D."/>
            <person name="Sakamoto T."/>
            <person name="Ohtani S."/>
            <person name="Awai K."/>
        </authorList>
    </citation>
    <scope>NUCLEOTIDE SEQUENCE</scope>
    <source>
        <strain evidence="1">SO-36</strain>
        <plasmid evidence="1">pANSO36A</plasmid>
    </source>
</reference>
<sequence>MDINIDTDIDNGIDTEIDTELDTDIDYLFETIDTDLTKFMKSQWREQLFHQKPSQSGVNFLLLPMSKAKATKILGICPRTLERWTEVAQLVPEYRLILLRMKAFAQEKRLRAPLMTTYQVWVVGKIGELFSDIVQGIDKKPLVEAIIEANKGEYTRSNFEQEQLRFTSHGLGETYHVE</sequence>
<protein>
    <recommendedName>
        <fullName evidence="3">Helix-turn-helix domain-containing protein</fullName>
    </recommendedName>
</protein>
<keyword evidence="1" id="KW-0614">Plasmid</keyword>
<keyword evidence="2" id="KW-1185">Reference proteome</keyword>
<proteinExistence type="predicted"/>
<dbReference type="EMBL" id="AP025733">
    <property type="protein sequence ID" value="BDI20635.1"/>
    <property type="molecule type" value="Genomic_DNA"/>
</dbReference>
<organism evidence="1 2">
    <name type="scientific">Nostoc cf. commune SO-36</name>
    <dbReference type="NCBI Taxonomy" id="449208"/>
    <lineage>
        <taxon>Bacteria</taxon>
        <taxon>Bacillati</taxon>
        <taxon>Cyanobacteriota</taxon>
        <taxon>Cyanophyceae</taxon>
        <taxon>Nostocales</taxon>
        <taxon>Nostocaceae</taxon>
        <taxon>Nostoc</taxon>
    </lineage>
</organism>
<geneLocation type="plasmid" evidence="1 2">
    <name>pANSO36A</name>
</geneLocation>
<accession>A0ABN6QEE0</accession>
<gene>
    <name evidence="1" type="ORF">ANSO36C_64370</name>
</gene>
<evidence type="ECO:0008006" key="3">
    <source>
        <dbReference type="Google" id="ProtNLM"/>
    </source>
</evidence>
<evidence type="ECO:0000313" key="1">
    <source>
        <dbReference type="EMBL" id="BDI20635.1"/>
    </source>
</evidence>